<dbReference type="Gene3D" id="1.20.120.1630">
    <property type="match status" value="1"/>
</dbReference>
<evidence type="ECO:0000256" key="12">
    <source>
        <dbReference type="ARBA" id="ARBA00023136"/>
    </source>
</evidence>
<dbReference type="EMBL" id="CAJOBZ010000061">
    <property type="protein sequence ID" value="CAF4924663.1"/>
    <property type="molecule type" value="Genomic_DNA"/>
</dbReference>
<evidence type="ECO:0000256" key="25">
    <source>
        <dbReference type="ARBA" id="ARBA00052126"/>
    </source>
</evidence>
<dbReference type="GO" id="GO:0005789">
    <property type="term" value="C:endoplasmic reticulum membrane"/>
    <property type="evidence" value="ECO:0007669"/>
    <property type="project" value="UniProtKB-SubCell"/>
</dbReference>
<dbReference type="InterPro" id="IPR007318">
    <property type="entry name" value="Phopholipid_MeTrfase"/>
</dbReference>
<comment type="catalytic activity">
    <reaction evidence="16">
        <text>1-hexadecanoyl-2-(4Z,7Z,10Z,13Z,16Z,19Z-docosahexaenoyl)-sn-glycero-3-phosphoethanolamine + S-adenosyl-L-methionine = 1-hexadecanoyl-2-(4Z,7Z,10Z,13Z,16Z,19Z-docosahexaenoyl)-sn-glycero-3-phospho-N-methylethanolamine + S-adenosyl-L-homocysteine + H(+)</text>
        <dbReference type="Rhea" id="RHEA:70763"/>
        <dbReference type="ChEBI" id="CHEBI:15378"/>
        <dbReference type="ChEBI" id="CHEBI:57856"/>
        <dbReference type="ChEBI" id="CHEBI:59789"/>
        <dbReference type="ChEBI" id="CHEBI:78261"/>
        <dbReference type="ChEBI" id="CHEBI:189861"/>
    </reaction>
    <physiologicalReaction direction="left-to-right" evidence="16">
        <dbReference type="Rhea" id="RHEA:70764"/>
    </physiologicalReaction>
</comment>
<comment type="subcellular location">
    <subcellularLocation>
        <location evidence="27">Endoplasmic reticulum membrane</location>
        <topology evidence="27">Multi-pass membrane protein</topology>
    </subcellularLocation>
    <subcellularLocation>
        <location evidence="27">Mitochondrion membrane</location>
        <topology evidence="27">Multi-pass membrane protein</topology>
    </subcellularLocation>
</comment>
<dbReference type="PIRSF" id="PIRSF005444">
    <property type="entry name" value="PEMT"/>
    <property type="match status" value="1"/>
</dbReference>
<comment type="catalytic activity">
    <reaction evidence="19">
        <text>1-hexadecanoyl-2-(4Z,7Z,10Z,13Z,16Z,19Z-docosahexaenoyl)-sn-glycero-3-phospho-N-methylethanolamine + S-adenosyl-L-methionine = 1-hexadecanoyl-2-(4Z,7Z,10Z,13Z,16Z,19Z-docosahexaenoyl)-sn-glycero-3-phospho-N,N-dimethylethanolamine + S-adenosyl-L-homocysteine + H(+)</text>
        <dbReference type="Rhea" id="RHEA:70767"/>
        <dbReference type="ChEBI" id="CHEBI:15378"/>
        <dbReference type="ChEBI" id="CHEBI:57856"/>
        <dbReference type="ChEBI" id="CHEBI:59789"/>
        <dbReference type="ChEBI" id="CHEBI:189861"/>
        <dbReference type="ChEBI" id="CHEBI:189862"/>
    </reaction>
    <physiologicalReaction direction="left-to-right" evidence="19">
        <dbReference type="Rhea" id="RHEA:70768"/>
    </physiologicalReaction>
</comment>
<comment type="pathway">
    <text evidence="2">Lipid metabolism.</text>
</comment>
<dbReference type="EC" id="2.1.1.17" evidence="27"/>
<evidence type="ECO:0000256" key="6">
    <source>
        <dbReference type="ARBA" id="ARBA00022691"/>
    </source>
</evidence>
<evidence type="ECO:0000256" key="23">
    <source>
        <dbReference type="ARBA" id="ARBA00051880"/>
    </source>
</evidence>
<reference evidence="29" key="1">
    <citation type="submission" date="2021-02" db="EMBL/GenBank/DDBJ databases">
        <authorList>
            <person name="Steward A R."/>
        </authorList>
    </citation>
    <scope>NUCLEOTIDE SEQUENCE</scope>
</reference>
<comment type="caution">
    <text evidence="29">The sequence shown here is derived from an EMBL/GenBank/DDBJ whole genome shotgun (WGS) entry which is preliminary data.</text>
</comment>
<feature type="binding site" evidence="27">
    <location>
        <begin position="97"/>
        <end position="99"/>
    </location>
    <ligand>
        <name>S-adenosyl-L-methionine</name>
        <dbReference type="ChEBI" id="CHEBI:59789"/>
    </ligand>
</feature>
<dbReference type="GO" id="GO:0004608">
    <property type="term" value="F:phosphatidylethanolamine N-methyltransferase activity"/>
    <property type="evidence" value="ECO:0007669"/>
    <property type="project" value="UniProtKB-UniRule"/>
</dbReference>
<feature type="topological domain" description="Lumenal" evidence="27">
    <location>
        <begin position="1"/>
        <end position="11"/>
    </location>
</feature>
<dbReference type="InterPro" id="IPR024960">
    <property type="entry name" value="PEMT/MFAP"/>
</dbReference>
<sequence length="198" mass="22508">MGMLSSIAFCDSTLKLSLFFVLFNPVYWNVVSRLEYYTHFLTKITKNPRNGCYILGTTIFSLCLIRSHYFIEAMNNQATSEFLQNYLTKAIAIVLIIVGQVLVVTSTYQLGIVGTYCGDYFGILMKERVTEFPFNICNNPMYRGSTLTFLGYALFYAKPAGILIAYCVHLVYESAIKFEEPFTIKIYSSQKQNGKAVN</sequence>
<dbReference type="PROSITE" id="PS51599">
    <property type="entry name" value="SAM_PEMT_PEM2"/>
    <property type="match status" value="1"/>
</dbReference>
<evidence type="ECO:0000256" key="1">
    <source>
        <dbReference type="ARBA" id="ARBA00004969"/>
    </source>
</evidence>
<keyword evidence="10 27" id="KW-0443">Lipid metabolism</keyword>
<keyword evidence="14 27" id="KW-1208">Phospholipid metabolism</keyword>
<evidence type="ECO:0000256" key="2">
    <source>
        <dbReference type="ARBA" id="ARBA00005189"/>
    </source>
</evidence>
<evidence type="ECO:0000256" key="22">
    <source>
        <dbReference type="ARBA" id="ARBA00051455"/>
    </source>
</evidence>
<evidence type="ECO:0000256" key="27">
    <source>
        <dbReference type="HAMAP-Rule" id="MF_03216"/>
    </source>
</evidence>
<keyword evidence="8 27" id="KW-0256">Endoplasmic reticulum</keyword>
<keyword evidence="13 27" id="KW-0594">Phospholipid biosynthesis</keyword>
<comment type="catalytic activity">
    <reaction evidence="26">
        <text>1,2-di-(9Z-octadecenoyl)-sn-glycero-3-phospho-N,N-dimethylethanolamine + S-adenosyl-L-methionine = 1,2-di-(9Z-octadecenoyl)-sn-glycero-3-phosphocholine + S-adenosyl-L-homocysteine + H(+)</text>
        <dbReference type="Rhea" id="RHEA:70623"/>
        <dbReference type="ChEBI" id="CHEBI:15378"/>
        <dbReference type="ChEBI" id="CHEBI:57856"/>
        <dbReference type="ChEBI" id="CHEBI:59789"/>
        <dbReference type="ChEBI" id="CHEBI:74669"/>
        <dbReference type="ChEBI" id="CHEBI:85680"/>
    </reaction>
    <physiologicalReaction direction="left-to-right" evidence="26">
        <dbReference type="Rhea" id="RHEA:70624"/>
    </physiologicalReaction>
</comment>
<evidence type="ECO:0000256" key="26">
    <source>
        <dbReference type="ARBA" id="ARBA00052148"/>
    </source>
</evidence>
<keyword evidence="6 27" id="KW-0949">S-adenosyl-L-methionine</keyword>
<evidence type="ECO:0000256" key="10">
    <source>
        <dbReference type="ARBA" id="ARBA00023098"/>
    </source>
</evidence>
<comment type="catalytic activity">
    <reaction evidence="17">
        <text>1,2-di-(9Z,12Z-octadecadienoyl)-sn-glycero-3-phosphoethanolamine + S-adenosyl-L-methionine = 1,2-di-(9Z,12Z-octadecadienoyl)-sn-glycero-3-phospho-N-methylethanolamine + S-adenosyl-L-homocysteine + H(+)</text>
        <dbReference type="Rhea" id="RHEA:70739"/>
        <dbReference type="ChEBI" id="CHEBI:15378"/>
        <dbReference type="ChEBI" id="CHEBI:57856"/>
        <dbReference type="ChEBI" id="CHEBI:59789"/>
        <dbReference type="ChEBI" id="CHEBI:172403"/>
        <dbReference type="ChEBI" id="CHEBI:189848"/>
    </reaction>
    <physiologicalReaction direction="left-to-right" evidence="17">
        <dbReference type="Rhea" id="RHEA:70740"/>
    </physiologicalReaction>
</comment>
<comment type="catalytic activity">
    <reaction evidence="27">
        <text>a 1,2-diacyl-sn-glycero-3-phospho-N-methylethanolamine + S-adenosyl-L-methionine = a 1,2-diacyl-sn-glycero-3-phospho-N,N-dimethylethanolamine + S-adenosyl-L-homocysteine + H(+)</text>
        <dbReference type="Rhea" id="RHEA:32735"/>
        <dbReference type="ChEBI" id="CHEBI:15378"/>
        <dbReference type="ChEBI" id="CHEBI:57856"/>
        <dbReference type="ChEBI" id="CHEBI:59789"/>
        <dbReference type="ChEBI" id="CHEBI:64572"/>
        <dbReference type="ChEBI" id="CHEBI:64573"/>
        <dbReference type="EC" id="2.1.1.71"/>
    </reaction>
</comment>
<dbReference type="PANTHER" id="PTHR15458:SF5">
    <property type="entry name" value="PHOSPHATIDYLETHANOLAMINE N-METHYLTRANSFERASE"/>
    <property type="match status" value="1"/>
</dbReference>
<comment type="catalytic activity">
    <reaction evidence="22">
        <text>1,2-di-(9Z-octadecenoyl)-sn-glycero-3-phospho-N-methylethanolamine + S-adenosyl-L-methionine = 1,2-di-(9Z-octadecenoyl)-sn-glycero-3-phospho-N,N-dimethylethanolamine + S-adenosyl-L-homocysteine + H(+)</text>
        <dbReference type="Rhea" id="RHEA:46112"/>
        <dbReference type="ChEBI" id="CHEBI:15378"/>
        <dbReference type="ChEBI" id="CHEBI:57856"/>
        <dbReference type="ChEBI" id="CHEBI:59789"/>
        <dbReference type="ChEBI" id="CHEBI:85679"/>
        <dbReference type="ChEBI" id="CHEBI:85680"/>
    </reaction>
    <physiologicalReaction direction="left-to-right" evidence="22">
        <dbReference type="Rhea" id="RHEA:46113"/>
    </physiologicalReaction>
</comment>
<comment type="catalytic activity">
    <reaction evidence="23">
        <text>1,2-di-(9Z,12Z,15Z-octadecatrienoyl)-sn-glycero-3-phospho-N-methylethanolamine + S-adenosyl-L-methionine = 1,2-di-(9Z,12Z,15Z-octadecatrienoyl)-sn-glycero-3-phospho-N,N-dimethylethanolamine + S-adenosyl-L-homocysteine + H(+)</text>
        <dbReference type="Rhea" id="RHEA:70755"/>
        <dbReference type="ChEBI" id="CHEBI:15378"/>
        <dbReference type="ChEBI" id="CHEBI:57856"/>
        <dbReference type="ChEBI" id="CHEBI:59789"/>
        <dbReference type="ChEBI" id="CHEBI:189859"/>
        <dbReference type="ChEBI" id="CHEBI:189860"/>
    </reaction>
    <physiologicalReaction direction="left-to-right" evidence="23">
        <dbReference type="Rhea" id="RHEA:70756"/>
    </physiologicalReaction>
</comment>
<feature type="topological domain" description="Lumenal" evidence="27">
    <location>
        <begin position="33"/>
        <end position="44"/>
    </location>
</feature>
<keyword evidence="12 27" id="KW-0472">Membrane</keyword>
<evidence type="ECO:0000256" key="4">
    <source>
        <dbReference type="ARBA" id="ARBA00022603"/>
    </source>
</evidence>
<dbReference type="GO" id="GO:0031966">
    <property type="term" value="C:mitochondrial membrane"/>
    <property type="evidence" value="ECO:0007669"/>
    <property type="project" value="UniProtKB-SubCell"/>
</dbReference>
<feature type="transmembrane region" description="Helical" evidence="28">
    <location>
        <begin position="91"/>
        <end position="118"/>
    </location>
</feature>
<comment type="catalytic activity">
    <reaction evidence="21">
        <text>1,2-di-(9Z,12Z-octadecadienoyl)-sn-glycero-3-phospho-N,N-dimethylethanolamine + S-adenosyl-L-methionine = 1,2-di-(9Z,12Z-octadecadienoyl)-sn-glycero-3-phosphocholine + S-adenosyl-L-homocysteine + H(+)</text>
        <dbReference type="Rhea" id="RHEA:70747"/>
        <dbReference type="ChEBI" id="CHEBI:15378"/>
        <dbReference type="ChEBI" id="CHEBI:42027"/>
        <dbReference type="ChEBI" id="CHEBI:57856"/>
        <dbReference type="ChEBI" id="CHEBI:59789"/>
        <dbReference type="ChEBI" id="CHEBI:189849"/>
    </reaction>
    <physiologicalReaction direction="left-to-right" evidence="21">
        <dbReference type="Rhea" id="RHEA:70748"/>
    </physiologicalReaction>
</comment>
<feature type="binding site" evidence="27">
    <location>
        <begin position="179"/>
        <end position="180"/>
    </location>
    <ligand>
        <name>S-adenosyl-L-methionine</name>
        <dbReference type="ChEBI" id="CHEBI:59789"/>
    </ligand>
</feature>
<keyword evidence="11 27" id="KW-0496">Mitochondrion</keyword>
<dbReference type="FunFam" id="1.20.120.1630:FF:000005">
    <property type="entry name" value="Phosphatidylethanolamine N-methyltransferase"/>
    <property type="match status" value="1"/>
</dbReference>
<evidence type="ECO:0000256" key="3">
    <source>
        <dbReference type="ARBA" id="ARBA00022516"/>
    </source>
</evidence>
<comment type="pathway">
    <text evidence="1 27">Phospholipid metabolism; phosphatidylcholine biosynthesis.</text>
</comment>
<evidence type="ECO:0000256" key="24">
    <source>
        <dbReference type="ARBA" id="ARBA00051941"/>
    </source>
</evidence>
<evidence type="ECO:0000256" key="7">
    <source>
        <dbReference type="ARBA" id="ARBA00022692"/>
    </source>
</evidence>
<dbReference type="Proteomes" id="UP000663880">
    <property type="component" value="Unassembled WGS sequence"/>
</dbReference>
<feature type="topological domain" description="Lumenal" evidence="27">
    <location>
        <begin position="114"/>
        <end position="156"/>
    </location>
</feature>
<evidence type="ECO:0000256" key="16">
    <source>
        <dbReference type="ARBA" id="ARBA00050744"/>
    </source>
</evidence>
<feature type="topological domain" description="Cytoplasmic" evidence="27">
    <location>
        <begin position="66"/>
        <end position="92"/>
    </location>
</feature>
<evidence type="ECO:0000256" key="15">
    <source>
        <dbReference type="ARBA" id="ARBA00050433"/>
    </source>
</evidence>
<dbReference type="GO" id="GO:0032259">
    <property type="term" value="P:methylation"/>
    <property type="evidence" value="ECO:0007669"/>
    <property type="project" value="UniProtKB-KW"/>
</dbReference>
<comment type="catalytic activity">
    <reaction evidence="27">
        <text>a 1,2-diacyl-sn-glycero-3-phospho-N,N-dimethylethanolamine + S-adenosyl-L-methionine = a 1,2-diacyl-sn-glycero-3-phosphocholine + S-adenosyl-L-homocysteine + H(+)</text>
        <dbReference type="Rhea" id="RHEA:32739"/>
        <dbReference type="ChEBI" id="CHEBI:15378"/>
        <dbReference type="ChEBI" id="CHEBI:57643"/>
        <dbReference type="ChEBI" id="CHEBI:57856"/>
        <dbReference type="ChEBI" id="CHEBI:59789"/>
        <dbReference type="ChEBI" id="CHEBI:64572"/>
    </reaction>
</comment>
<comment type="catalytic activity">
    <reaction evidence="27">
        <text>a 1,2-diacyl-sn-glycero-3-phosphoethanolamine + S-adenosyl-L-methionine = a 1,2-diacyl-sn-glycero-3-phospho-N-methylethanolamine + S-adenosyl-L-homocysteine + H(+)</text>
        <dbReference type="Rhea" id="RHEA:11164"/>
        <dbReference type="ChEBI" id="CHEBI:15378"/>
        <dbReference type="ChEBI" id="CHEBI:57856"/>
        <dbReference type="ChEBI" id="CHEBI:59789"/>
        <dbReference type="ChEBI" id="CHEBI:64573"/>
        <dbReference type="ChEBI" id="CHEBI:64612"/>
        <dbReference type="EC" id="2.1.1.17"/>
    </reaction>
</comment>
<evidence type="ECO:0000256" key="18">
    <source>
        <dbReference type="ARBA" id="ARBA00050814"/>
    </source>
</evidence>
<dbReference type="GO" id="GO:0006656">
    <property type="term" value="P:phosphatidylcholine biosynthetic process"/>
    <property type="evidence" value="ECO:0007669"/>
    <property type="project" value="UniProtKB-UniRule"/>
</dbReference>
<dbReference type="AlphaFoldDB" id="A0A821WHA4"/>
<evidence type="ECO:0000256" key="21">
    <source>
        <dbReference type="ARBA" id="ARBA00051451"/>
    </source>
</evidence>
<keyword evidence="3 27" id="KW-0444">Lipid biosynthesis</keyword>
<comment type="catalytic activity">
    <reaction evidence="15">
        <text>1-hexadecanoyl-2-(4Z,7Z,10Z,13Z,16Z,19Z-docosahexaenoyl)-sn-glycero-3-phospho-N,N-dimethylethanolamine + S-adenosyl-L-methionine = 1-hexadecanoyl-2-(4Z,7Z,10Z,13Z,16Z,19Z-docosahexaenoyl)-sn-glycero-3-phosphocholine + S-adenosyl-L-homocysteine + H(+)</text>
        <dbReference type="Rhea" id="RHEA:70771"/>
        <dbReference type="ChEBI" id="CHEBI:15378"/>
        <dbReference type="ChEBI" id="CHEBI:57856"/>
        <dbReference type="ChEBI" id="CHEBI:59789"/>
        <dbReference type="ChEBI" id="CHEBI:74963"/>
        <dbReference type="ChEBI" id="CHEBI:189862"/>
    </reaction>
    <physiologicalReaction direction="left-to-right" evidence="15">
        <dbReference type="Rhea" id="RHEA:70772"/>
    </physiologicalReaction>
</comment>
<name>A0A821WHA4_9NEOP</name>
<proteinExistence type="inferred from homology"/>
<keyword evidence="5 27" id="KW-0808">Transferase</keyword>
<comment type="similarity">
    <text evidence="27">Belongs to the class VI-like SAM-binding methyltransferase superfamily. PEMT/PEM2 methyltransferase family.</text>
</comment>
<evidence type="ECO:0000256" key="17">
    <source>
        <dbReference type="ARBA" id="ARBA00050788"/>
    </source>
</evidence>
<dbReference type="Pfam" id="PF04191">
    <property type="entry name" value="PEMT"/>
    <property type="match status" value="1"/>
</dbReference>
<evidence type="ECO:0000256" key="20">
    <source>
        <dbReference type="ARBA" id="ARBA00051210"/>
    </source>
</evidence>
<protein>
    <recommendedName>
        <fullName evidence="27">Phosphatidylethanolamine N-methyltransferase</fullName>
        <shortName evidence="27">PEAMT</shortName>
        <shortName evidence="27">PEMT</shortName>
        <ecNumber evidence="27">2.1.1.17</ecNumber>
        <ecNumber evidence="27">2.1.1.71</ecNumber>
    </recommendedName>
    <alternativeName>
        <fullName evidence="27">Phospholipid methyltransferase</fullName>
        <shortName evidence="27">PLMT</shortName>
    </alternativeName>
</protein>
<comment type="function">
    <text evidence="27">Catalyzes the three sequential steps of the methylation pathway for the biosynthesis of phosphatidylcholine, a critical and essential component for membrane structure. Uses S-adenosylmethionine (S-adenosyl-L-methionine, SAM or AdoMet) as the methyl group donor for the methylation of phosphatidylethanolamine (1,2-diacyl-sn-glycero-3-phosphoethanolamine, PE) to phosphatidylmonomethylethanolamine (1,2-diacyl-sn-glycero-3-phospho-N-methylethanolamine, PMME), PMME to phosphatidyldimethylethanolamine (1,2-diacyl-sn-glycero-3-phospho-N,N-dimethylethanolamine, PDME), and PDME to phosphatidylcholine (1,2-diacyl-sn-glycero-3-phosphocholine, PC), producing S-adenosyl-L-homocysteine in each step.</text>
</comment>
<evidence type="ECO:0000313" key="30">
    <source>
        <dbReference type="Proteomes" id="UP000663880"/>
    </source>
</evidence>
<evidence type="ECO:0000256" key="8">
    <source>
        <dbReference type="ARBA" id="ARBA00022824"/>
    </source>
</evidence>
<dbReference type="OrthoDB" id="8300106at2759"/>
<evidence type="ECO:0000256" key="28">
    <source>
        <dbReference type="SAM" id="Phobius"/>
    </source>
</evidence>
<evidence type="ECO:0000256" key="9">
    <source>
        <dbReference type="ARBA" id="ARBA00022989"/>
    </source>
</evidence>
<keyword evidence="7 27" id="KW-0812">Transmembrane</keyword>
<evidence type="ECO:0000256" key="19">
    <source>
        <dbReference type="ARBA" id="ARBA00050899"/>
    </source>
</evidence>
<organism evidence="29 30">
    <name type="scientific">Pieris macdunnoughi</name>
    <dbReference type="NCBI Taxonomy" id="345717"/>
    <lineage>
        <taxon>Eukaryota</taxon>
        <taxon>Metazoa</taxon>
        <taxon>Ecdysozoa</taxon>
        <taxon>Arthropoda</taxon>
        <taxon>Hexapoda</taxon>
        <taxon>Insecta</taxon>
        <taxon>Pterygota</taxon>
        <taxon>Neoptera</taxon>
        <taxon>Endopterygota</taxon>
        <taxon>Lepidoptera</taxon>
        <taxon>Glossata</taxon>
        <taxon>Ditrysia</taxon>
        <taxon>Papilionoidea</taxon>
        <taxon>Pieridae</taxon>
        <taxon>Pierinae</taxon>
        <taxon>Pieris</taxon>
    </lineage>
</organism>
<feature type="transmembrane region" description="Helical" evidence="28">
    <location>
        <begin position="52"/>
        <end position="71"/>
    </location>
</feature>
<comment type="catalytic activity">
    <reaction evidence="18">
        <text>1,2-di-(9Z,12Z-octadecadienoyl)-sn-glycero-3-phospho-N-methylethanolamine + S-adenosyl-L-methionine = 1,2-di-(9Z,12Z-octadecadienoyl)-sn-glycero-3-phospho-N,N-dimethylethanolamine + S-adenosyl-L-homocysteine + H(+)</text>
        <dbReference type="Rhea" id="RHEA:70743"/>
        <dbReference type="ChEBI" id="CHEBI:15378"/>
        <dbReference type="ChEBI" id="CHEBI:57856"/>
        <dbReference type="ChEBI" id="CHEBI:59789"/>
        <dbReference type="ChEBI" id="CHEBI:189848"/>
        <dbReference type="ChEBI" id="CHEBI:189849"/>
    </reaction>
    <physiologicalReaction direction="left-to-right" evidence="18">
        <dbReference type="Rhea" id="RHEA:70744"/>
    </physiologicalReaction>
</comment>
<evidence type="ECO:0000256" key="5">
    <source>
        <dbReference type="ARBA" id="ARBA00022679"/>
    </source>
</evidence>
<dbReference type="PANTHER" id="PTHR15458">
    <property type="entry name" value="PHOSPHATIDYLETHANOLAMINE N-METHYLTRANSFERASE"/>
    <property type="match status" value="1"/>
</dbReference>
<keyword evidence="30" id="KW-1185">Reference proteome</keyword>
<feature type="intramembrane region" description="Helical" evidence="27">
    <location>
        <begin position="12"/>
        <end position="32"/>
    </location>
</feature>
<dbReference type="EC" id="2.1.1.71" evidence="27"/>
<evidence type="ECO:0000256" key="13">
    <source>
        <dbReference type="ARBA" id="ARBA00023209"/>
    </source>
</evidence>
<keyword evidence="9 27" id="KW-1133">Transmembrane helix</keyword>
<comment type="catalytic activity">
    <reaction evidence="25">
        <text>1,2-di-(9Z,12Z,15Z-octadecatrienoyl)-sn-glycero-3-phosphoethanolamine + S-adenosyl-L-methionine = 1,2-di-(9Z,12Z,15Z-octadecatrienoyl)-sn-glycero-3-phospho-N-methylethanolamine + S-adenosyl-L-homocysteine + H(+)</text>
        <dbReference type="Rhea" id="RHEA:70751"/>
        <dbReference type="ChEBI" id="CHEBI:15378"/>
        <dbReference type="ChEBI" id="CHEBI:57856"/>
        <dbReference type="ChEBI" id="CHEBI:59789"/>
        <dbReference type="ChEBI" id="CHEBI:189858"/>
        <dbReference type="ChEBI" id="CHEBI:189859"/>
    </reaction>
    <physiologicalReaction direction="left-to-right" evidence="25">
        <dbReference type="Rhea" id="RHEA:70752"/>
    </physiologicalReaction>
</comment>
<comment type="catalytic activity">
    <reaction evidence="24">
        <text>1,2-di-(9Z-octadecenoyl)-sn-glycero-3-phosphoethanolamine + S-adenosyl-L-methionine = 1,2-di-(9Z-octadecenoyl)-sn-glycero-3-phospho-N-methylethanolamine + S-adenosyl-L-homocysteine + H(+)</text>
        <dbReference type="Rhea" id="RHEA:70619"/>
        <dbReference type="ChEBI" id="CHEBI:15378"/>
        <dbReference type="ChEBI" id="CHEBI:57856"/>
        <dbReference type="ChEBI" id="CHEBI:59789"/>
        <dbReference type="ChEBI" id="CHEBI:74986"/>
        <dbReference type="ChEBI" id="CHEBI:85679"/>
    </reaction>
    <physiologicalReaction direction="left-to-right" evidence="24">
        <dbReference type="Rhea" id="RHEA:70620"/>
    </physiologicalReaction>
</comment>
<dbReference type="UniPathway" id="UPA00753"/>
<feature type="topological domain" description="Cytoplasmic" evidence="27">
    <location>
        <begin position="178"/>
        <end position="198"/>
    </location>
</feature>
<feature type="transmembrane region" description="Helical" evidence="28">
    <location>
        <begin position="149"/>
        <end position="172"/>
    </location>
</feature>
<evidence type="ECO:0000313" key="29">
    <source>
        <dbReference type="EMBL" id="CAF4924663.1"/>
    </source>
</evidence>
<comment type="catalytic activity">
    <reaction evidence="20">
        <text>1,2-di-(9Z,12Z,15Z-octadecatrienoyl)-sn-glycero-3-phospho-N,N-dimethylethanolamine + S-adenosyl-L-methionine = 1,2-di-(9Z,12Z,15Z-octadecatrienoyl)-sn-glycero-3-phosphocholine + S-adenosyl-L-homocysteine + H(+)</text>
        <dbReference type="Rhea" id="RHEA:70759"/>
        <dbReference type="ChEBI" id="CHEBI:15378"/>
        <dbReference type="ChEBI" id="CHEBI:57856"/>
        <dbReference type="ChEBI" id="CHEBI:59789"/>
        <dbReference type="ChEBI" id="CHEBI:86161"/>
        <dbReference type="ChEBI" id="CHEBI:189860"/>
    </reaction>
    <physiologicalReaction direction="left-to-right" evidence="20">
        <dbReference type="Rhea" id="RHEA:70760"/>
    </physiologicalReaction>
</comment>
<feature type="transmembrane region" description="Helical" evidence="28">
    <location>
        <begin position="12"/>
        <end position="31"/>
    </location>
</feature>
<gene>
    <name evidence="29" type="ORF">PMACD_LOCUS13343</name>
</gene>
<accession>A0A821WHA4</accession>
<evidence type="ECO:0000256" key="14">
    <source>
        <dbReference type="ARBA" id="ARBA00023264"/>
    </source>
</evidence>
<dbReference type="GO" id="GO:0000773">
    <property type="term" value="F:phosphatidyl-N-methylethanolamine N-methyltransferase activity"/>
    <property type="evidence" value="ECO:0007669"/>
    <property type="project" value="UniProtKB-UniRule"/>
</dbReference>
<evidence type="ECO:0000256" key="11">
    <source>
        <dbReference type="ARBA" id="ARBA00023128"/>
    </source>
</evidence>
<dbReference type="HAMAP" id="MF_03216">
    <property type="entry name" value="PLMT"/>
    <property type="match status" value="1"/>
</dbReference>
<keyword evidence="4 27" id="KW-0489">Methyltransferase</keyword>